<proteinExistence type="predicted"/>
<dbReference type="AlphaFoldDB" id="A0A8J4PVK0"/>
<comment type="caution">
    <text evidence="1">The sequence shown here is derived from an EMBL/GenBank/DDBJ whole genome shotgun (WGS) entry which is preliminary data.</text>
</comment>
<reference evidence="1" key="1">
    <citation type="submission" date="2020-01" db="EMBL/GenBank/DDBJ databases">
        <title>Development of genomics and gene disruption for Polysphondylium violaceum indicates a role for the polyketide synthase stlB in stalk morphogenesis.</title>
        <authorList>
            <person name="Narita B."/>
            <person name="Kawabe Y."/>
            <person name="Kin K."/>
            <person name="Saito T."/>
            <person name="Gibbs R."/>
            <person name="Kuspa A."/>
            <person name="Muzny D."/>
            <person name="Queller D."/>
            <person name="Richards S."/>
            <person name="Strassman J."/>
            <person name="Sucgang R."/>
            <person name="Worley K."/>
            <person name="Schaap P."/>
        </authorList>
    </citation>
    <scope>NUCLEOTIDE SEQUENCE</scope>
    <source>
        <strain evidence="1">QSvi11</strain>
    </source>
</reference>
<dbReference type="Proteomes" id="UP000695562">
    <property type="component" value="Unassembled WGS sequence"/>
</dbReference>
<accession>A0A8J4PVK0</accession>
<protein>
    <submittedName>
        <fullName evidence="1">Uncharacterized protein</fullName>
    </submittedName>
</protein>
<gene>
    <name evidence="1" type="ORF">CYY_005153</name>
</gene>
<evidence type="ECO:0000313" key="2">
    <source>
        <dbReference type="Proteomes" id="UP000695562"/>
    </source>
</evidence>
<name>A0A8J4PVK0_9MYCE</name>
<keyword evidence="2" id="KW-1185">Reference proteome</keyword>
<sequence>MDTSNNTATVLIKSILNNVVIRNHIHQYFTKPLGYYLFCNGQLYRNRENMNLSDIIHTKDQPFILDKLCRFRDILENRYSNSRSNDDDGCNQFKTYYQDWLDNDFNLKKKGQVLNTFDNQELVIHVIREISDLFFRKDKEEVASMLYPLIGIKALSEMVLLFVPDIMQKKSGDVISEIHGKRIVHVRNIDPTLSFFCQDIDTYLALRGDVALLQSILFRQTHLPCFDPIDKEMVKLVLSKSNYYNYDLLSAERRSGIFYDQVFGVRIIKRDDPFFYQYSPSGFGSTIMLCVFNEWVPLVIQFLSTNDWVGSGTRIKFIVQEYDAAQQIVSAVKELKLNNKISFLVYSTSQEAIDIVKLLTAAQHDNMYFSPHLAHQIEDLNFFSKEHSHLFDELSKILENPHIKDLIEYGKKLISLGKKSQKRDWLLVGIAMNELEFVKSCQESDSTQQSIADNLLMAYYCHGKNEMYHYLLSLFDAPELEDYLETSQFIIALKKFDLDGVKEIYNEWSRADQIRNLRHHTFIVLLHSIITASTYKDKQRGIQVLEFIKNEAINSDKSRDVFLGINIAWPLTYLVDKELALTALSYCSLGFQNTLLKNMIPGILVANSLDCLKIVIESLTPSELTTLEPQIQPLLSEYLTYAKSPSLKCALYLFERFQHVIHSSILDDLMSSAVRHNNHTLLDILLHRTKIRLIHTASAQQEQELLDRMILRLNLSSHLVKCNYLRANPEFRLTTIPGQTITEKPPNFSISYFSFEFSQTDTLKNANVFQSSYQRYHSIISKFHSI</sequence>
<dbReference type="EMBL" id="AJWJ01000198">
    <property type="protein sequence ID" value="KAF2073534.1"/>
    <property type="molecule type" value="Genomic_DNA"/>
</dbReference>
<organism evidence="1 2">
    <name type="scientific">Polysphondylium violaceum</name>
    <dbReference type="NCBI Taxonomy" id="133409"/>
    <lineage>
        <taxon>Eukaryota</taxon>
        <taxon>Amoebozoa</taxon>
        <taxon>Evosea</taxon>
        <taxon>Eumycetozoa</taxon>
        <taxon>Dictyostelia</taxon>
        <taxon>Dictyosteliales</taxon>
        <taxon>Dictyosteliaceae</taxon>
        <taxon>Polysphondylium</taxon>
    </lineage>
</organism>
<evidence type="ECO:0000313" key="1">
    <source>
        <dbReference type="EMBL" id="KAF2073534.1"/>
    </source>
</evidence>